<dbReference type="InterPro" id="IPR011066">
    <property type="entry name" value="MscS_channel_C_sf"/>
</dbReference>
<proteinExistence type="inferred from homology"/>
<dbReference type="InterPro" id="IPR006685">
    <property type="entry name" value="MscS_channel_2nd"/>
</dbReference>
<dbReference type="PANTHER" id="PTHR43634">
    <property type="entry name" value="OW CONDUCTANCE MECHANOSENSITIVE CHANNEL"/>
    <property type="match status" value="1"/>
</dbReference>
<dbReference type="InterPro" id="IPR049278">
    <property type="entry name" value="MS_channel_C"/>
</dbReference>
<feature type="transmembrane region" description="Helical" evidence="8">
    <location>
        <begin position="193"/>
        <end position="212"/>
    </location>
</feature>
<gene>
    <name evidence="9" type="ORF">B9H00_01165</name>
</gene>
<dbReference type="EMBL" id="CP021358">
    <property type="protein sequence ID" value="ART61842.1"/>
    <property type="molecule type" value="Genomic_DNA"/>
</dbReference>
<dbReference type="Pfam" id="PF21082">
    <property type="entry name" value="MS_channel_3rd"/>
    <property type="match status" value="1"/>
</dbReference>
<keyword evidence="6 8" id="KW-0472">Membrane</keyword>
<dbReference type="AlphaFoldDB" id="A0A240ULC7"/>
<dbReference type="InterPro" id="IPR049142">
    <property type="entry name" value="MS_channel_1st"/>
</dbReference>
<dbReference type="InterPro" id="IPR045042">
    <property type="entry name" value="YnaI-like"/>
</dbReference>
<dbReference type="GO" id="GO:0008381">
    <property type="term" value="F:mechanosensitive monoatomic ion channel activity"/>
    <property type="evidence" value="ECO:0007669"/>
    <property type="project" value="UniProtKB-ARBA"/>
</dbReference>
<protein>
    <submittedName>
        <fullName evidence="9">Uncharacterized protein</fullName>
    </submittedName>
</protein>
<dbReference type="Pfam" id="PF00924">
    <property type="entry name" value="MS_channel_2nd"/>
    <property type="match status" value="1"/>
</dbReference>
<dbReference type="InterPro" id="IPR010920">
    <property type="entry name" value="LSM_dom_sf"/>
</dbReference>
<reference evidence="9 10" key="1">
    <citation type="submission" date="2017-05" db="EMBL/GenBank/DDBJ databases">
        <authorList>
            <person name="Song R."/>
            <person name="Chenine A.L."/>
            <person name="Ruprecht R.M."/>
        </authorList>
    </citation>
    <scope>NUCLEOTIDE SEQUENCE [LARGE SCALE GENOMIC DNA]</scope>
    <source>
        <strain evidence="9">SW32</strain>
    </source>
</reference>
<feature type="compositionally biased region" description="Basic and acidic residues" evidence="7">
    <location>
        <begin position="394"/>
        <end position="410"/>
    </location>
</feature>
<evidence type="ECO:0000256" key="1">
    <source>
        <dbReference type="ARBA" id="ARBA00004651"/>
    </source>
</evidence>
<dbReference type="Pfam" id="PF21088">
    <property type="entry name" value="MS_channel_1st"/>
    <property type="match status" value="1"/>
</dbReference>
<name>A0A240ULC7_9GAMM</name>
<evidence type="ECO:0000256" key="5">
    <source>
        <dbReference type="ARBA" id="ARBA00022989"/>
    </source>
</evidence>
<feature type="compositionally biased region" description="Polar residues" evidence="7">
    <location>
        <begin position="411"/>
        <end position="420"/>
    </location>
</feature>
<evidence type="ECO:0000256" key="6">
    <source>
        <dbReference type="ARBA" id="ARBA00023136"/>
    </source>
</evidence>
<dbReference type="InterPro" id="IPR011014">
    <property type="entry name" value="MscS_channel_TM-2"/>
</dbReference>
<dbReference type="Proteomes" id="UP000194457">
    <property type="component" value="Chromosome"/>
</dbReference>
<comment type="subcellular location">
    <subcellularLocation>
        <location evidence="1">Cell membrane</location>
        <topology evidence="1">Multi-pass membrane protein</topology>
    </subcellularLocation>
</comment>
<dbReference type="KEGG" id="kma:B9H00_01165"/>
<comment type="similarity">
    <text evidence="2">Belongs to the MscS (TC 1.A.23) family.</text>
</comment>
<evidence type="ECO:0000313" key="10">
    <source>
        <dbReference type="Proteomes" id="UP000194457"/>
    </source>
</evidence>
<keyword evidence="3" id="KW-1003">Cell membrane</keyword>
<dbReference type="Gene3D" id="3.30.70.100">
    <property type="match status" value="1"/>
</dbReference>
<evidence type="ECO:0000313" key="9">
    <source>
        <dbReference type="EMBL" id="ART61842.1"/>
    </source>
</evidence>
<evidence type="ECO:0000256" key="7">
    <source>
        <dbReference type="SAM" id="MobiDB-lite"/>
    </source>
</evidence>
<feature type="region of interest" description="Disordered" evidence="7">
    <location>
        <begin position="394"/>
        <end position="446"/>
    </location>
</feature>
<organism evidence="9 10">
    <name type="scientific">Kushneria marisflavi</name>
    <dbReference type="NCBI Taxonomy" id="157779"/>
    <lineage>
        <taxon>Bacteria</taxon>
        <taxon>Pseudomonadati</taxon>
        <taxon>Pseudomonadota</taxon>
        <taxon>Gammaproteobacteria</taxon>
        <taxon>Oceanospirillales</taxon>
        <taxon>Halomonadaceae</taxon>
        <taxon>Kushneria</taxon>
    </lineage>
</organism>
<dbReference type="InterPro" id="IPR023408">
    <property type="entry name" value="MscS_beta-dom_sf"/>
</dbReference>
<dbReference type="SUPFAM" id="SSF50182">
    <property type="entry name" value="Sm-like ribonucleoproteins"/>
    <property type="match status" value="1"/>
</dbReference>
<keyword evidence="4 8" id="KW-0812">Transmembrane</keyword>
<keyword evidence="5 8" id="KW-1133">Transmembrane helix</keyword>
<feature type="region of interest" description="Disordered" evidence="7">
    <location>
        <begin position="1"/>
        <end position="20"/>
    </location>
</feature>
<dbReference type="OrthoDB" id="9775207at2"/>
<evidence type="ECO:0000256" key="2">
    <source>
        <dbReference type="ARBA" id="ARBA00008017"/>
    </source>
</evidence>
<feature type="compositionally biased region" description="Gly residues" evidence="7">
    <location>
        <begin position="1"/>
        <end position="17"/>
    </location>
</feature>
<keyword evidence="10" id="KW-1185">Reference proteome</keyword>
<dbReference type="PANTHER" id="PTHR43634:SF2">
    <property type="entry name" value="LOW CONDUCTANCE MECHANOSENSITIVE CHANNEL YNAI"/>
    <property type="match status" value="1"/>
</dbReference>
<dbReference type="Gene3D" id="2.30.30.60">
    <property type="match status" value="1"/>
</dbReference>
<dbReference type="SUPFAM" id="SSF82689">
    <property type="entry name" value="Mechanosensitive channel protein MscS (YggB), C-terminal domain"/>
    <property type="match status" value="1"/>
</dbReference>
<feature type="transmembrane region" description="Helical" evidence="8">
    <location>
        <begin position="96"/>
        <end position="114"/>
    </location>
</feature>
<sequence length="446" mass="49394">MAQQSGSGGSSSGGSQSGGSEATHYWQQLLDSTREWSTGYFGLPGWVLMIILVVLLVLLFDLICAFLLGRLERRLNKSPRRWDDALVHALRGPLRLWLWLGGLCAILTLGAQGFDISGVTFYASLFFGLSTLAIIFWVEVRLMQRLEQRLVFPPAHSRAKPVDQTSASAITKITGALTLILVLLMGLQMLGVSVSSLLAVGGAGGILIGFAARDVMANFFGGMVVHLDKPFQVGHWIRSPDREIEGVVEDIGWRLTRIRTFAGPPIYVPNAAFSRITIETPSRMEARLLWENVGIRYQDAGAIESITTDIREMLDQDEEINSDEMITVTFSQYGDYSLNLMIYALSNVVDWQGYNEIRQRILLKVRDIIHQHGAELALPASRIYVPDEIRLSNGSKQDDLESEGDSRQDSDPQNSRSASASRVREKDKGTRAPFDTEQNSESDGDA</sequence>
<dbReference type="Gene3D" id="1.10.287.1260">
    <property type="match status" value="1"/>
</dbReference>
<evidence type="ECO:0000256" key="8">
    <source>
        <dbReference type="SAM" id="Phobius"/>
    </source>
</evidence>
<dbReference type="SUPFAM" id="SSF82861">
    <property type="entry name" value="Mechanosensitive channel protein MscS (YggB), transmembrane region"/>
    <property type="match status" value="1"/>
</dbReference>
<dbReference type="GO" id="GO:0005886">
    <property type="term" value="C:plasma membrane"/>
    <property type="evidence" value="ECO:0007669"/>
    <property type="project" value="UniProtKB-SubCell"/>
</dbReference>
<feature type="transmembrane region" description="Helical" evidence="8">
    <location>
        <begin position="46"/>
        <end position="71"/>
    </location>
</feature>
<dbReference type="RefSeq" id="WP_086899113.1">
    <property type="nucleotide sequence ID" value="NZ_CP021358.1"/>
</dbReference>
<evidence type="ECO:0000256" key="3">
    <source>
        <dbReference type="ARBA" id="ARBA00022475"/>
    </source>
</evidence>
<feature type="transmembrane region" description="Helical" evidence="8">
    <location>
        <begin position="120"/>
        <end position="140"/>
    </location>
</feature>
<accession>A0A240ULC7</accession>
<evidence type="ECO:0000256" key="4">
    <source>
        <dbReference type="ARBA" id="ARBA00022692"/>
    </source>
</evidence>